<name>A0ABQ0U3K1_9GAMM</name>
<evidence type="ECO:0000313" key="2">
    <source>
        <dbReference type="Proteomes" id="UP000321121"/>
    </source>
</evidence>
<evidence type="ECO:0000313" key="1">
    <source>
        <dbReference type="EMBL" id="GEK72975.1"/>
    </source>
</evidence>
<comment type="caution">
    <text evidence="1">The sequence shown here is derived from an EMBL/GenBank/DDBJ whole genome shotgun (WGS) entry which is preliminary data.</text>
</comment>
<proteinExistence type="predicted"/>
<gene>
    <name evidence="1" type="ORF">HHA04nite_15190</name>
</gene>
<protein>
    <submittedName>
        <fullName evidence="1">Uncharacterized protein</fullName>
    </submittedName>
</protein>
<reference evidence="1 2" key="1">
    <citation type="submission" date="2019-07" db="EMBL/GenBank/DDBJ databases">
        <title>Whole genome shotgun sequence of Halomonas halophila NBRC 102604.</title>
        <authorList>
            <person name="Hosoyama A."/>
            <person name="Uohara A."/>
            <person name="Ohji S."/>
            <person name="Ichikawa N."/>
        </authorList>
    </citation>
    <scope>NUCLEOTIDE SEQUENCE [LARGE SCALE GENOMIC DNA]</scope>
    <source>
        <strain evidence="1 2">NBRC 102604</strain>
    </source>
</reference>
<dbReference type="Proteomes" id="UP000321121">
    <property type="component" value="Unassembled WGS sequence"/>
</dbReference>
<sequence>MEPLSYYYYNVLESLEKPCDVPALHLQEGYDLLYRYGGRVEMDLIRRAEAASANGEPYHWHESLDDEQRDKLRRALDDENPAKILKVMQRNGYAGVLYHHAREVFAPDTDDEAQGVA</sequence>
<organism evidence="1 2">
    <name type="scientific">Halomonas halophila</name>
    <dbReference type="NCBI Taxonomy" id="29573"/>
    <lineage>
        <taxon>Bacteria</taxon>
        <taxon>Pseudomonadati</taxon>
        <taxon>Pseudomonadota</taxon>
        <taxon>Gammaproteobacteria</taxon>
        <taxon>Oceanospirillales</taxon>
        <taxon>Halomonadaceae</taxon>
        <taxon>Halomonas</taxon>
    </lineage>
</organism>
<dbReference type="EMBL" id="BJUS01000014">
    <property type="protein sequence ID" value="GEK72975.1"/>
    <property type="molecule type" value="Genomic_DNA"/>
</dbReference>
<keyword evidence="2" id="KW-1185">Reference proteome</keyword>
<dbReference type="RefSeq" id="WP_035593907.1">
    <property type="nucleotide sequence ID" value="NZ_CP129121.1"/>
</dbReference>
<accession>A0ABQ0U3K1</accession>